<keyword evidence="7 9" id="KW-0472">Membrane</keyword>
<keyword evidence="12" id="KW-1185">Reference proteome</keyword>
<evidence type="ECO:0000259" key="10">
    <source>
        <dbReference type="Pfam" id="PF01618"/>
    </source>
</evidence>
<evidence type="ECO:0000256" key="9">
    <source>
        <dbReference type="SAM" id="Phobius"/>
    </source>
</evidence>
<keyword evidence="5 8" id="KW-0653">Protein transport</keyword>
<feature type="transmembrane region" description="Helical" evidence="9">
    <location>
        <begin position="134"/>
        <end position="155"/>
    </location>
</feature>
<evidence type="ECO:0000256" key="4">
    <source>
        <dbReference type="ARBA" id="ARBA00022692"/>
    </source>
</evidence>
<dbReference type="InterPro" id="IPR050790">
    <property type="entry name" value="ExbB/TolQ_transport"/>
</dbReference>
<evidence type="ECO:0000256" key="8">
    <source>
        <dbReference type="RuleBase" id="RU004057"/>
    </source>
</evidence>
<dbReference type="Proteomes" id="UP000315439">
    <property type="component" value="Unassembled WGS sequence"/>
</dbReference>
<comment type="similarity">
    <text evidence="8">Belongs to the exbB/tolQ family.</text>
</comment>
<evidence type="ECO:0000313" key="12">
    <source>
        <dbReference type="Proteomes" id="UP000315439"/>
    </source>
</evidence>
<keyword evidence="6 9" id="KW-1133">Transmembrane helix</keyword>
<evidence type="ECO:0000256" key="6">
    <source>
        <dbReference type="ARBA" id="ARBA00022989"/>
    </source>
</evidence>
<comment type="caution">
    <text evidence="11">The sequence shown here is derived from an EMBL/GenBank/DDBJ whole genome shotgun (WGS) entry which is preliminary data.</text>
</comment>
<dbReference type="AlphaFoldDB" id="A0A545U4Z4"/>
<dbReference type="Pfam" id="PF01618">
    <property type="entry name" value="MotA_ExbB"/>
    <property type="match status" value="1"/>
</dbReference>
<sequence>MAQVESTNLIAAAEQSDPGLFTTIVSFFQDGGAFMYPIMIVFIFGLAIAVERFIFLNLMKAKNQSAWKKLLPILNQGNFRQAMEVASSSKSAVGRILAYGLSKVGKGRRHDDLEMAMEEGLMEILPRLEKRTPYLATFANIATLLGLLGTILGLIKAFTAVANVDPAEKANILSASISIAMNTTAFGLMAAIPLLLAFTFLQTKTTEIVDSIEMASVKFVNLIRDARPSESAKTPASKPKA</sequence>
<dbReference type="PANTHER" id="PTHR30625:SF15">
    <property type="entry name" value="BIOPOLYMER TRANSPORT PROTEIN EXBB"/>
    <property type="match status" value="1"/>
</dbReference>
<dbReference type="InterPro" id="IPR002898">
    <property type="entry name" value="MotA_ExbB_proton_chnl"/>
</dbReference>
<proteinExistence type="inferred from homology"/>
<keyword evidence="3" id="KW-1003">Cell membrane</keyword>
<evidence type="ECO:0000256" key="1">
    <source>
        <dbReference type="ARBA" id="ARBA00004651"/>
    </source>
</evidence>
<feature type="transmembrane region" description="Helical" evidence="9">
    <location>
        <begin position="34"/>
        <end position="55"/>
    </location>
</feature>
<feature type="transmembrane region" description="Helical" evidence="9">
    <location>
        <begin position="175"/>
        <end position="201"/>
    </location>
</feature>
<dbReference type="EMBL" id="VIKS01000014">
    <property type="protein sequence ID" value="TQV84539.1"/>
    <property type="molecule type" value="Genomic_DNA"/>
</dbReference>
<gene>
    <name evidence="11" type="ORF">FLL46_23295</name>
</gene>
<dbReference type="RefSeq" id="WP_142934233.1">
    <property type="nucleotide sequence ID" value="NZ_ML660170.1"/>
</dbReference>
<evidence type="ECO:0000256" key="2">
    <source>
        <dbReference type="ARBA" id="ARBA00022448"/>
    </source>
</evidence>
<evidence type="ECO:0000256" key="7">
    <source>
        <dbReference type="ARBA" id="ARBA00023136"/>
    </source>
</evidence>
<keyword evidence="4 9" id="KW-0812">Transmembrane</keyword>
<dbReference type="OrthoDB" id="5728265at2"/>
<accession>A0A545U4Z4</accession>
<dbReference type="PANTHER" id="PTHR30625">
    <property type="entry name" value="PROTEIN TOLQ"/>
    <property type="match status" value="1"/>
</dbReference>
<evidence type="ECO:0000256" key="3">
    <source>
        <dbReference type="ARBA" id="ARBA00022475"/>
    </source>
</evidence>
<keyword evidence="2 8" id="KW-0813">Transport</keyword>
<protein>
    <submittedName>
        <fullName evidence="11">MotA/TolQ/ExbB proton channel family protein</fullName>
    </submittedName>
</protein>
<dbReference type="GO" id="GO:0005886">
    <property type="term" value="C:plasma membrane"/>
    <property type="evidence" value="ECO:0007669"/>
    <property type="project" value="UniProtKB-SubCell"/>
</dbReference>
<reference evidence="11 12" key="1">
    <citation type="submission" date="2019-07" db="EMBL/GenBank/DDBJ databases">
        <title>Draft genome for Aliikangiella sp. M105.</title>
        <authorList>
            <person name="Wang G."/>
        </authorList>
    </citation>
    <scope>NUCLEOTIDE SEQUENCE [LARGE SCALE GENOMIC DNA]</scope>
    <source>
        <strain evidence="11 12">M105</strain>
    </source>
</reference>
<feature type="domain" description="MotA/TolQ/ExbB proton channel" evidence="10">
    <location>
        <begin position="90"/>
        <end position="214"/>
    </location>
</feature>
<organism evidence="11 12">
    <name type="scientific">Aliikangiella coralliicola</name>
    <dbReference type="NCBI Taxonomy" id="2592383"/>
    <lineage>
        <taxon>Bacteria</taxon>
        <taxon>Pseudomonadati</taxon>
        <taxon>Pseudomonadota</taxon>
        <taxon>Gammaproteobacteria</taxon>
        <taxon>Oceanospirillales</taxon>
        <taxon>Pleioneaceae</taxon>
        <taxon>Aliikangiella</taxon>
    </lineage>
</organism>
<dbReference type="GO" id="GO:0017038">
    <property type="term" value="P:protein import"/>
    <property type="evidence" value="ECO:0007669"/>
    <property type="project" value="TreeGrafter"/>
</dbReference>
<name>A0A545U4Z4_9GAMM</name>
<evidence type="ECO:0000256" key="5">
    <source>
        <dbReference type="ARBA" id="ARBA00022927"/>
    </source>
</evidence>
<comment type="subcellular location">
    <subcellularLocation>
        <location evidence="1">Cell membrane</location>
        <topology evidence="1">Multi-pass membrane protein</topology>
    </subcellularLocation>
    <subcellularLocation>
        <location evidence="8">Membrane</location>
        <topology evidence="8">Multi-pass membrane protein</topology>
    </subcellularLocation>
</comment>
<evidence type="ECO:0000313" key="11">
    <source>
        <dbReference type="EMBL" id="TQV84539.1"/>
    </source>
</evidence>